<dbReference type="CTD" id="20207898"/>
<dbReference type="EnsemblMetazoa" id="HelroT180917">
    <property type="protein sequence ID" value="HelroP180917"/>
    <property type="gene ID" value="HelroG180917"/>
</dbReference>
<dbReference type="RefSeq" id="XP_009028458.1">
    <property type="nucleotide sequence ID" value="XM_009030210.1"/>
</dbReference>
<organism evidence="3 4">
    <name type="scientific">Helobdella robusta</name>
    <name type="common">Californian leech</name>
    <dbReference type="NCBI Taxonomy" id="6412"/>
    <lineage>
        <taxon>Eukaryota</taxon>
        <taxon>Metazoa</taxon>
        <taxon>Spiralia</taxon>
        <taxon>Lophotrochozoa</taxon>
        <taxon>Annelida</taxon>
        <taxon>Clitellata</taxon>
        <taxon>Hirudinea</taxon>
        <taxon>Rhynchobdellida</taxon>
        <taxon>Glossiphoniidae</taxon>
        <taxon>Helobdella</taxon>
    </lineage>
</organism>
<keyword evidence="4" id="KW-1185">Reference proteome</keyword>
<feature type="region of interest" description="Disordered" evidence="1">
    <location>
        <begin position="1"/>
        <end position="27"/>
    </location>
</feature>
<reference evidence="3" key="3">
    <citation type="submission" date="2015-06" db="UniProtKB">
        <authorList>
            <consortium name="EnsemblMetazoa"/>
        </authorList>
    </citation>
    <scope>IDENTIFICATION</scope>
</reference>
<accession>T1FGE9</accession>
<protein>
    <recommendedName>
        <fullName evidence="5">DUF4371 domain-containing protein</fullName>
    </recommendedName>
</protein>
<dbReference type="PANTHER" id="PTHR45749:SF21">
    <property type="entry name" value="DUF4371 DOMAIN-CONTAINING PROTEIN"/>
    <property type="match status" value="1"/>
</dbReference>
<dbReference type="AlphaFoldDB" id="T1FGE9"/>
<proteinExistence type="predicted"/>
<dbReference type="Proteomes" id="UP000015101">
    <property type="component" value="Unassembled WGS sequence"/>
</dbReference>
<dbReference type="PANTHER" id="PTHR45749">
    <property type="match status" value="1"/>
</dbReference>
<evidence type="ECO:0008006" key="5">
    <source>
        <dbReference type="Google" id="ProtNLM"/>
    </source>
</evidence>
<dbReference type="OrthoDB" id="6141827at2759"/>
<gene>
    <name evidence="3" type="primary">20207898</name>
    <name evidence="2" type="ORF">HELRODRAFT_180917</name>
</gene>
<reference evidence="4" key="1">
    <citation type="submission" date="2012-12" db="EMBL/GenBank/DDBJ databases">
        <authorList>
            <person name="Hellsten U."/>
            <person name="Grimwood J."/>
            <person name="Chapman J.A."/>
            <person name="Shapiro H."/>
            <person name="Aerts A."/>
            <person name="Otillar R.P."/>
            <person name="Terry A.Y."/>
            <person name="Boore J.L."/>
            <person name="Simakov O."/>
            <person name="Marletaz F."/>
            <person name="Cho S.-J."/>
            <person name="Edsinger-Gonzales E."/>
            <person name="Havlak P."/>
            <person name="Kuo D.-H."/>
            <person name="Larsson T."/>
            <person name="Lv J."/>
            <person name="Arendt D."/>
            <person name="Savage R."/>
            <person name="Osoegawa K."/>
            <person name="de Jong P."/>
            <person name="Lindberg D.R."/>
            <person name="Seaver E.C."/>
            <person name="Weisblat D.A."/>
            <person name="Putnam N.H."/>
            <person name="Grigoriev I.V."/>
            <person name="Rokhsar D.S."/>
        </authorList>
    </citation>
    <scope>NUCLEOTIDE SEQUENCE</scope>
</reference>
<evidence type="ECO:0000313" key="4">
    <source>
        <dbReference type="Proteomes" id="UP000015101"/>
    </source>
</evidence>
<dbReference type="GeneID" id="20207898"/>
<dbReference type="EMBL" id="AMQM01007412">
    <property type="status" value="NOT_ANNOTATED_CDS"/>
    <property type="molecule type" value="Genomic_DNA"/>
</dbReference>
<evidence type="ECO:0000313" key="3">
    <source>
        <dbReference type="EnsemblMetazoa" id="HelroP180917"/>
    </source>
</evidence>
<reference evidence="2 4" key="2">
    <citation type="journal article" date="2013" name="Nature">
        <title>Insights into bilaterian evolution from three spiralian genomes.</title>
        <authorList>
            <person name="Simakov O."/>
            <person name="Marletaz F."/>
            <person name="Cho S.J."/>
            <person name="Edsinger-Gonzales E."/>
            <person name="Havlak P."/>
            <person name="Hellsten U."/>
            <person name="Kuo D.H."/>
            <person name="Larsson T."/>
            <person name="Lv J."/>
            <person name="Arendt D."/>
            <person name="Savage R."/>
            <person name="Osoegawa K."/>
            <person name="de Jong P."/>
            <person name="Grimwood J."/>
            <person name="Chapman J.A."/>
            <person name="Shapiro H."/>
            <person name="Aerts A."/>
            <person name="Otillar R.P."/>
            <person name="Terry A.Y."/>
            <person name="Boore J.L."/>
            <person name="Grigoriev I.V."/>
            <person name="Lindberg D.R."/>
            <person name="Seaver E.C."/>
            <person name="Weisblat D.A."/>
            <person name="Putnam N.H."/>
            <person name="Rokhsar D.S."/>
        </authorList>
    </citation>
    <scope>NUCLEOTIDE SEQUENCE</scope>
</reference>
<evidence type="ECO:0000313" key="2">
    <source>
        <dbReference type="EMBL" id="ESN93388.1"/>
    </source>
</evidence>
<dbReference type="HOGENOM" id="CLU_977536_0_0_1"/>
<dbReference type="InParanoid" id="T1FGE9"/>
<feature type="compositionally biased region" description="Basic and acidic residues" evidence="1">
    <location>
        <begin position="16"/>
        <end position="27"/>
    </location>
</feature>
<dbReference type="KEGG" id="hro:HELRODRAFT_180917"/>
<name>T1FGE9_HELRO</name>
<dbReference type="EMBL" id="KB097612">
    <property type="protein sequence ID" value="ESN93388.1"/>
    <property type="molecule type" value="Genomic_DNA"/>
</dbReference>
<dbReference type="eggNOG" id="ENOG502T0IS">
    <property type="taxonomic scope" value="Eukaryota"/>
</dbReference>
<dbReference type="STRING" id="6412.T1FGE9"/>
<sequence>MSDGKKRLSGSQYAKLRKDKELKNNTDLDRTKKINKFFQSAVSGSGDQLEERNDTEDKASMEILTKLSDECLSENVEQCFRLFDDPALWQVNNEMRDFVAKYGFKRNENMDFSKSKKKYSDDKIRSLTQKGFNDWKNAYNALKEHENSLSHRDCVHACKTRGRAIAGKYSGLQAQIKEVNHQVAFIPCSAHSLNLVGTNAAESCAEACNFFWLIQHVYNFFSASTARWENCGGFVLECLNKSNVKLQKVDIDLSTVIENYDSLLTLFESLRERFEDYEKKEKSCL</sequence>
<evidence type="ECO:0000256" key="1">
    <source>
        <dbReference type="SAM" id="MobiDB-lite"/>
    </source>
</evidence>